<organism evidence="2 3">
    <name type="scientific">[Candida] anglica</name>
    <dbReference type="NCBI Taxonomy" id="148631"/>
    <lineage>
        <taxon>Eukaryota</taxon>
        <taxon>Fungi</taxon>
        <taxon>Dikarya</taxon>
        <taxon>Ascomycota</taxon>
        <taxon>Saccharomycotina</taxon>
        <taxon>Pichiomycetes</taxon>
        <taxon>Debaryomycetaceae</taxon>
        <taxon>Kurtzmaniella</taxon>
    </lineage>
</organism>
<name>A0ABP0E7N3_9ASCO</name>
<evidence type="ECO:0000313" key="3">
    <source>
        <dbReference type="Proteomes" id="UP001497600"/>
    </source>
</evidence>
<evidence type="ECO:0000256" key="1">
    <source>
        <dbReference type="SAM" id="MobiDB-lite"/>
    </source>
</evidence>
<sequence length="434" mass="49482">MSSILQMFEVIKTLTSFASTCTTSLSTSSPPCTITTKILDSHVFQRGISEHEINSTPAQILRGSMILFVYEPVLISNIKVRFFGKQIILTGDDPEKRILADDVFTWNYSQPHESTPIGVYTYPFQFIIQSDLPESIISPYVKVNYSINASVNYIDPTSKSFNTLQLKAVERKINLLRCVIEHSSTNTESIAITGNWRNILIYDFNFQNKVVFQGNSYIATIKIYPSTLLLKFKVYSISIWLNQIICTNGINPNEKQFEETNKILLRRKLLSLHDKDINMNQYMSTIVVPIPKQDRIQTDINKEPRSIYPRIGYTNSTNIHKSVRIHHNIKICLEVSEIQENTSTSFPSNNDIQLDSKSNLRNSPPNNIAYHPCLSDRNRYKKVELAFHAPICILDELSSTGLATPPLYSHKSIPNKPDEELSWGVPPPYDVNLQ</sequence>
<protein>
    <recommendedName>
        <fullName evidence="4">Arrestin-like N-terminal domain-containing protein</fullName>
    </recommendedName>
</protein>
<evidence type="ECO:0000313" key="2">
    <source>
        <dbReference type="EMBL" id="CAK7896206.1"/>
    </source>
</evidence>
<dbReference type="InterPro" id="IPR014752">
    <property type="entry name" value="Arrestin-like_C"/>
</dbReference>
<evidence type="ECO:0008006" key="4">
    <source>
        <dbReference type="Google" id="ProtNLM"/>
    </source>
</evidence>
<feature type="region of interest" description="Disordered" evidence="1">
    <location>
        <begin position="343"/>
        <end position="366"/>
    </location>
</feature>
<feature type="compositionally biased region" description="Pro residues" evidence="1">
    <location>
        <begin position="425"/>
        <end position="434"/>
    </location>
</feature>
<feature type="region of interest" description="Disordered" evidence="1">
    <location>
        <begin position="410"/>
        <end position="434"/>
    </location>
</feature>
<reference evidence="2 3" key="1">
    <citation type="submission" date="2024-01" db="EMBL/GenBank/DDBJ databases">
        <authorList>
            <consortium name="Genoscope - CEA"/>
            <person name="William W."/>
        </authorList>
    </citation>
    <scope>NUCLEOTIDE SEQUENCE [LARGE SCALE GENOMIC DNA]</scope>
    <source>
        <strain evidence="2 3">29B2s-10</strain>
    </source>
</reference>
<dbReference type="Proteomes" id="UP001497600">
    <property type="component" value="Chromosome B"/>
</dbReference>
<keyword evidence="3" id="KW-1185">Reference proteome</keyword>
<accession>A0ABP0E7N3</accession>
<proteinExistence type="predicted"/>
<dbReference type="Gene3D" id="2.60.40.640">
    <property type="match status" value="1"/>
</dbReference>
<dbReference type="EMBL" id="OZ004254">
    <property type="protein sequence ID" value="CAK7896206.1"/>
    <property type="molecule type" value="Genomic_DNA"/>
</dbReference>
<gene>
    <name evidence="2" type="ORF">CAAN4_B03994</name>
</gene>